<keyword evidence="2 4" id="KW-1133">Transmembrane helix</keyword>
<organism evidence="6 7">
    <name type="scientific">Allopontixanthobacter confluentis</name>
    <dbReference type="NCBI Taxonomy" id="1849021"/>
    <lineage>
        <taxon>Bacteria</taxon>
        <taxon>Pseudomonadati</taxon>
        <taxon>Pseudomonadota</taxon>
        <taxon>Alphaproteobacteria</taxon>
        <taxon>Sphingomonadales</taxon>
        <taxon>Erythrobacteraceae</taxon>
        <taxon>Allopontixanthobacter</taxon>
    </lineage>
</organism>
<sequence length="382" mass="40843">MVANAYYIHPIIAEVAAYFKVDEATIGLVPALNQIALALGIFLMLPLGDKFSNRTLSIYFAIGQTASLLLMVFAQGFWMFLAGSTVLGFFTITPYLLTAYASKRVRPERLGAVTARLTAGTILGILIARTGAGMVAEFLDWRLVYVIATGLMVATTLCLPFIMEGRAISAQTAARPREEDGYFALVLSLFPLLRQHPQVLLSGAIQALNFGIFLSVWLGLALHLTSPEMGYGVDIVGYLAGFAAIAIYATPRIGAWADKVGAERARLTLSIIQLGGVVLLYPFGASLWLLIIPLLVMNTVGPGIDVSGRMTFLSLAPAIRTRLMTGYIVVMFVGAGLASWAGTAAYGWAGWTGNAIIALVLSATLVMLSAYALRLKRAAASH</sequence>
<gene>
    <name evidence="6" type="ORF">GRI44_05205</name>
</gene>
<dbReference type="EMBL" id="WTYU01000001">
    <property type="protein sequence ID" value="MXP14145.1"/>
    <property type="molecule type" value="Genomic_DNA"/>
</dbReference>
<feature type="transmembrane region" description="Helical" evidence="4">
    <location>
        <begin position="143"/>
        <end position="162"/>
    </location>
</feature>
<keyword evidence="3 4" id="KW-0472">Membrane</keyword>
<dbReference type="PANTHER" id="PTHR42910:SF1">
    <property type="entry name" value="MAJOR FACILITATOR SUPERFAMILY (MFS) PROFILE DOMAIN-CONTAINING PROTEIN"/>
    <property type="match status" value="1"/>
</dbReference>
<dbReference type="InterPro" id="IPR036259">
    <property type="entry name" value="MFS_trans_sf"/>
</dbReference>
<evidence type="ECO:0000256" key="4">
    <source>
        <dbReference type="SAM" id="Phobius"/>
    </source>
</evidence>
<keyword evidence="1 4" id="KW-0812">Transmembrane</keyword>
<evidence type="ECO:0000259" key="5">
    <source>
        <dbReference type="PROSITE" id="PS50850"/>
    </source>
</evidence>
<comment type="caution">
    <text evidence="6">The sequence shown here is derived from an EMBL/GenBank/DDBJ whole genome shotgun (WGS) entry which is preliminary data.</text>
</comment>
<evidence type="ECO:0000313" key="6">
    <source>
        <dbReference type="EMBL" id="MXP14145.1"/>
    </source>
</evidence>
<feature type="transmembrane region" description="Helical" evidence="4">
    <location>
        <begin position="327"/>
        <end position="349"/>
    </location>
</feature>
<feature type="transmembrane region" description="Helical" evidence="4">
    <location>
        <begin position="113"/>
        <end position="131"/>
    </location>
</feature>
<dbReference type="PROSITE" id="PS50850">
    <property type="entry name" value="MFS"/>
    <property type="match status" value="1"/>
</dbReference>
<feature type="transmembrane region" description="Helical" evidence="4">
    <location>
        <begin position="80"/>
        <end position="101"/>
    </location>
</feature>
<dbReference type="GO" id="GO:0022857">
    <property type="term" value="F:transmembrane transporter activity"/>
    <property type="evidence" value="ECO:0007669"/>
    <property type="project" value="InterPro"/>
</dbReference>
<dbReference type="Proteomes" id="UP000473531">
    <property type="component" value="Unassembled WGS sequence"/>
</dbReference>
<accession>A0A6L7GF86</accession>
<feature type="transmembrane region" description="Helical" evidence="4">
    <location>
        <begin position="199"/>
        <end position="223"/>
    </location>
</feature>
<dbReference type="InterPro" id="IPR020846">
    <property type="entry name" value="MFS_dom"/>
</dbReference>
<dbReference type="Gene3D" id="1.20.1250.20">
    <property type="entry name" value="MFS general substrate transporter like domains"/>
    <property type="match status" value="1"/>
</dbReference>
<evidence type="ECO:0000256" key="2">
    <source>
        <dbReference type="ARBA" id="ARBA00022989"/>
    </source>
</evidence>
<keyword evidence="7" id="KW-1185">Reference proteome</keyword>
<feature type="transmembrane region" description="Helical" evidence="4">
    <location>
        <begin position="24"/>
        <end position="44"/>
    </location>
</feature>
<feature type="transmembrane region" description="Helical" evidence="4">
    <location>
        <begin position="235"/>
        <end position="253"/>
    </location>
</feature>
<feature type="domain" description="Major facilitator superfamily (MFS) profile" evidence="5">
    <location>
        <begin position="1"/>
        <end position="380"/>
    </location>
</feature>
<dbReference type="AlphaFoldDB" id="A0A6L7GF86"/>
<dbReference type="OrthoDB" id="9815356at2"/>
<dbReference type="PANTHER" id="PTHR42910">
    <property type="entry name" value="TRANSPORTER SCO4007-RELATED"/>
    <property type="match status" value="1"/>
</dbReference>
<reference evidence="6 7" key="1">
    <citation type="submission" date="2019-12" db="EMBL/GenBank/DDBJ databases">
        <title>Genomic-based taxomic classification of the family Erythrobacteraceae.</title>
        <authorList>
            <person name="Xu L."/>
        </authorList>
    </citation>
    <scope>NUCLEOTIDE SEQUENCE [LARGE SCALE GENOMIC DNA]</scope>
    <source>
        <strain evidence="6 7">KCTC 52259</strain>
    </source>
</reference>
<protein>
    <submittedName>
        <fullName evidence="6">MFS transporter</fullName>
    </submittedName>
</protein>
<dbReference type="SUPFAM" id="SSF103473">
    <property type="entry name" value="MFS general substrate transporter"/>
    <property type="match status" value="1"/>
</dbReference>
<evidence type="ECO:0000256" key="3">
    <source>
        <dbReference type="ARBA" id="ARBA00023136"/>
    </source>
</evidence>
<dbReference type="Pfam" id="PF07690">
    <property type="entry name" value="MFS_1"/>
    <property type="match status" value="1"/>
</dbReference>
<feature type="transmembrane region" description="Helical" evidence="4">
    <location>
        <begin position="355"/>
        <end position="373"/>
    </location>
</feature>
<dbReference type="InterPro" id="IPR011701">
    <property type="entry name" value="MFS"/>
</dbReference>
<evidence type="ECO:0000313" key="7">
    <source>
        <dbReference type="Proteomes" id="UP000473531"/>
    </source>
</evidence>
<feature type="transmembrane region" description="Helical" evidence="4">
    <location>
        <begin position="56"/>
        <end position="74"/>
    </location>
</feature>
<proteinExistence type="predicted"/>
<evidence type="ECO:0000256" key="1">
    <source>
        <dbReference type="ARBA" id="ARBA00022692"/>
    </source>
</evidence>
<name>A0A6L7GF86_9SPHN</name>